<proteinExistence type="predicted"/>
<dbReference type="OrthoDB" id="2342176at2759"/>
<keyword evidence="3" id="KW-0560">Oxidoreductase</keyword>
<evidence type="ECO:0000256" key="1">
    <source>
        <dbReference type="SAM" id="MobiDB-lite"/>
    </source>
</evidence>
<organism evidence="3 4">
    <name type="scientific">Patellaria atrata CBS 101060</name>
    <dbReference type="NCBI Taxonomy" id="1346257"/>
    <lineage>
        <taxon>Eukaryota</taxon>
        <taxon>Fungi</taxon>
        <taxon>Dikarya</taxon>
        <taxon>Ascomycota</taxon>
        <taxon>Pezizomycotina</taxon>
        <taxon>Dothideomycetes</taxon>
        <taxon>Dothideomycetes incertae sedis</taxon>
        <taxon>Patellariales</taxon>
        <taxon>Patellariaceae</taxon>
        <taxon>Patellaria</taxon>
    </lineage>
</organism>
<sequence length="390" mass="39942">MVQLYPLQALTVLSFTSSATAHMLLAKPVPYSADKGMQDNGPLDQSGSNYPCKTNLGFEISDFNVIPVGQEQQLAFSGTAVHGGGSCQLSVTTDVPPTKNSKFKVIKSIEGGCPGVNGPNTYTYTLPDSIPEGNATFAWTWFARLSGRREMYMNCAPISVTGGASDTSRFDQLPDMFIADIGTGCSTVDSADVKFPNPGQDVRTDGETVAPKGNCGSSSVGDAPPPDSDSETVAPSPSPSATSILASSSAPASVSVAPAPTNTGGILAPGASSAVPSSEGASTSIETTLITVTAVPTSAAPIGTGTAPGSSIVLAPSATTPSTSGGTTCSEDGALMCNGTSQFGLCNHGRVIWQAVAEGTQCSNGQIVKRFAHRALHLKRRGWLLRPHTH</sequence>
<accession>A0A9P4SEF7</accession>
<keyword evidence="2" id="KW-0732">Signal</keyword>
<gene>
    <name evidence="3" type="ORF">M501DRAFT_1002654</name>
</gene>
<name>A0A9P4SEF7_9PEZI</name>
<dbReference type="GO" id="GO:0004497">
    <property type="term" value="F:monooxygenase activity"/>
    <property type="evidence" value="ECO:0007669"/>
    <property type="project" value="UniProtKB-KW"/>
</dbReference>
<feature type="region of interest" description="Disordered" evidence="1">
    <location>
        <begin position="189"/>
        <end position="246"/>
    </location>
</feature>
<evidence type="ECO:0000313" key="4">
    <source>
        <dbReference type="Proteomes" id="UP000799429"/>
    </source>
</evidence>
<feature type="signal peptide" evidence="2">
    <location>
        <begin position="1"/>
        <end position="21"/>
    </location>
</feature>
<dbReference type="Gene3D" id="2.70.50.70">
    <property type="match status" value="1"/>
</dbReference>
<evidence type="ECO:0000256" key="2">
    <source>
        <dbReference type="SAM" id="SignalP"/>
    </source>
</evidence>
<evidence type="ECO:0000313" key="3">
    <source>
        <dbReference type="EMBL" id="KAF2840322.1"/>
    </source>
</evidence>
<comment type="caution">
    <text evidence="3">The sequence shown here is derived from an EMBL/GenBank/DDBJ whole genome shotgun (WGS) entry which is preliminary data.</text>
</comment>
<feature type="compositionally biased region" description="Low complexity" evidence="1">
    <location>
        <begin position="232"/>
        <end position="246"/>
    </location>
</feature>
<dbReference type="Proteomes" id="UP000799429">
    <property type="component" value="Unassembled WGS sequence"/>
</dbReference>
<keyword evidence="4" id="KW-1185">Reference proteome</keyword>
<dbReference type="PANTHER" id="PTHR36182">
    <property type="entry name" value="PROTEIN, PUTATIVE (AFU_ORTHOLOGUE AFUA_6G10930)-RELATED"/>
    <property type="match status" value="1"/>
</dbReference>
<keyword evidence="3" id="KW-0503">Monooxygenase</keyword>
<dbReference type="PANTHER" id="PTHR36182:SF2">
    <property type="entry name" value="LYTIC POLYSACCHARIDE MONOOXYGENASE"/>
    <property type="match status" value="1"/>
</dbReference>
<protein>
    <submittedName>
        <fullName evidence="3">Lytic polysaccharide monooxygenase</fullName>
    </submittedName>
</protein>
<dbReference type="AlphaFoldDB" id="A0A9P4SEF7"/>
<dbReference type="EMBL" id="MU006093">
    <property type="protein sequence ID" value="KAF2840322.1"/>
    <property type="molecule type" value="Genomic_DNA"/>
</dbReference>
<reference evidence="3" key="1">
    <citation type="journal article" date="2020" name="Stud. Mycol.">
        <title>101 Dothideomycetes genomes: a test case for predicting lifestyles and emergence of pathogens.</title>
        <authorList>
            <person name="Haridas S."/>
            <person name="Albert R."/>
            <person name="Binder M."/>
            <person name="Bloem J."/>
            <person name="Labutti K."/>
            <person name="Salamov A."/>
            <person name="Andreopoulos B."/>
            <person name="Baker S."/>
            <person name="Barry K."/>
            <person name="Bills G."/>
            <person name="Bluhm B."/>
            <person name="Cannon C."/>
            <person name="Castanera R."/>
            <person name="Culley D."/>
            <person name="Daum C."/>
            <person name="Ezra D."/>
            <person name="Gonzalez J."/>
            <person name="Henrissat B."/>
            <person name="Kuo A."/>
            <person name="Liang C."/>
            <person name="Lipzen A."/>
            <person name="Lutzoni F."/>
            <person name="Magnuson J."/>
            <person name="Mondo S."/>
            <person name="Nolan M."/>
            <person name="Ohm R."/>
            <person name="Pangilinan J."/>
            <person name="Park H.-J."/>
            <person name="Ramirez L."/>
            <person name="Alfaro M."/>
            <person name="Sun H."/>
            <person name="Tritt A."/>
            <person name="Yoshinaga Y."/>
            <person name="Zwiers L.-H."/>
            <person name="Turgeon B."/>
            <person name="Goodwin S."/>
            <person name="Spatafora J."/>
            <person name="Crous P."/>
            <person name="Grigoriev I."/>
        </authorList>
    </citation>
    <scope>NUCLEOTIDE SEQUENCE</scope>
    <source>
        <strain evidence="3">CBS 101060</strain>
    </source>
</reference>
<feature type="chain" id="PRO_5040427487" evidence="2">
    <location>
        <begin position="22"/>
        <end position="390"/>
    </location>
</feature>